<comment type="caution">
    <text evidence="2">The sequence shown here is derived from an EMBL/GenBank/DDBJ whole genome shotgun (WGS) entry which is preliminary data.</text>
</comment>
<name>A0ABV8TVY3_9ACTN</name>
<reference evidence="3" key="1">
    <citation type="journal article" date="2019" name="Int. J. Syst. Evol. Microbiol.">
        <title>The Global Catalogue of Microorganisms (GCM) 10K type strain sequencing project: providing services to taxonomists for standard genome sequencing and annotation.</title>
        <authorList>
            <consortium name="The Broad Institute Genomics Platform"/>
            <consortium name="The Broad Institute Genome Sequencing Center for Infectious Disease"/>
            <person name="Wu L."/>
            <person name="Ma J."/>
        </authorList>
    </citation>
    <scope>NUCLEOTIDE SEQUENCE [LARGE SCALE GENOMIC DNA]</scope>
    <source>
        <strain evidence="3">IBRC-M 10908</strain>
    </source>
</reference>
<dbReference type="Pfam" id="PF12724">
    <property type="entry name" value="Flavodoxin_5"/>
    <property type="match status" value="1"/>
</dbReference>
<dbReference type="Gene3D" id="3.40.50.360">
    <property type="match status" value="1"/>
</dbReference>
<dbReference type="InterPro" id="IPR029039">
    <property type="entry name" value="Flavoprotein-like_sf"/>
</dbReference>
<dbReference type="EMBL" id="JBHSDK010000010">
    <property type="protein sequence ID" value="MFC4334936.1"/>
    <property type="molecule type" value="Genomic_DNA"/>
</dbReference>
<accession>A0ABV8TVY3</accession>
<evidence type="ECO:0000259" key="1">
    <source>
        <dbReference type="Pfam" id="PF12724"/>
    </source>
</evidence>
<dbReference type="SUPFAM" id="SSF52218">
    <property type="entry name" value="Flavoproteins"/>
    <property type="match status" value="1"/>
</dbReference>
<sequence>MKSIIVCASVSHGNTKKVADAMSEVLDAPVLSPAQVRVEDLESCDLVGFGSGIYYQRFHPQLLRLVRSLPITRRGRAFIFATSGFSEPPFRRYTRSLRRLLERKGFDVRDAYQCRGFDTSLPFKLVGGVRRGRPDEQDIAGAREFAANLREHSSS</sequence>
<gene>
    <name evidence="2" type="ORF">ACFPET_06980</name>
</gene>
<evidence type="ECO:0000313" key="2">
    <source>
        <dbReference type="EMBL" id="MFC4334936.1"/>
    </source>
</evidence>
<dbReference type="RefSeq" id="WP_380619120.1">
    <property type="nucleotide sequence ID" value="NZ_JBHSDK010000010.1"/>
</dbReference>
<proteinExistence type="predicted"/>
<dbReference type="InterPro" id="IPR026816">
    <property type="entry name" value="Flavodoxin_dom"/>
</dbReference>
<keyword evidence="3" id="KW-1185">Reference proteome</keyword>
<evidence type="ECO:0000313" key="3">
    <source>
        <dbReference type="Proteomes" id="UP001595823"/>
    </source>
</evidence>
<feature type="domain" description="Flavodoxin" evidence="1">
    <location>
        <begin position="7"/>
        <end position="82"/>
    </location>
</feature>
<dbReference type="Proteomes" id="UP001595823">
    <property type="component" value="Unassembled WGS sequence"/>
</dbReference>
<protein>
    <submittedName>
        <fullName evidence="2">Flavodoxin family protein</fullName>
    </submittedName>
</protein>
<organism evidence="2 3">
    <name type="scientific">Salininema proteolyticum</name>
    <dbReference type="NCBI Taxonomy" id="1607685"/>
    <lineage>
        <taxon>Bacteria</taxon>
        <taxon>Bacillati</taxon>
        <taxon>Actinomycetota</taxon>
        <taxon>Actinomycetes</taxon>
        <taxon>Glycomycetales</taxon>
        <taxon>Glycomycetaceae</taxon>
        <taxon>Salininema</taxon>
    </lineage>
</organism>